<dbReference type="PANTHER" id="PTHR44688">
    <property type="entry name" value="DNA-BINDING TRANSCRIPTIONAL ACTIVATOR DEVR_DOSR"/>
    <property type="match status" value="1"/>
</dbReference>
<proteinExistence type="predicted"/>
<dbReference type="InterPro" id="IPR016032">
    <property type="entry name" value="Sig_transdc_resp-reg_C-effctor"/>
</dbReference>
<evidence type="ECO:0000256" key="5">
    <source>
        <dbReference type="ARBA" id="ARBA00023163"/>
    </source>
</evidence>
<dbReference type="PANTHER" id="PTHR44688:SF16">
    <property type="entry name" value="DNA-BINDING TRANSCRIPTIONAL ACTIVATOR DEVR_DOSR"/>
    <property type="match status" value="1"/>
</dbReference>
<dbReference type="InterPro" id="IPR000792">
    <property type="entry name" value="Tscrpt_reg_LuxR_C"/>
</dbReference>
<dbReference type="PROSITE" id="PS50110">
    <property type="entry name" value="RESPONSE_REGULATORY"/>
    <property type="match status" value="1"/>
</dbReference>
<keyword evidence="5" id="KW-0804">Transcription</keyword>
<dbReference type="Pfam" id="PF00196">
    <property type="entry name" value="GerE"/>
    <property type="match status" value="1"/>
</dbReference>
<dbReference type="Gene3D" id="1.10.10.10">
    <property type="entry name" value="Winged helix-like DNA-binding domain superfamily/Winged helix DNA-binding domain"/>
    <property type="match status" value="1"/>
</dbReference>
<evidence type="ECO:0000256" key="3">
    <source>
        <dbReference type="ARBA" id="ARBA00023015"/>
    </source>
</evidence>
<gene>
    <name evidence="6" type="ORF">CAK95_07075</name>
</gene>
<dbReference type="CDD" id="cd17537">
    <property type="entry name" value="REC_FixJ"/>
    <property type="match status" value="1"/>
</dbReference>
<dbReference type="GO" id="GO:0003677">
    <property type="term" value="F:DNA binding"/>
    <property type="evidence" value="ECO:0007669"/>
    <property type="project" value="UniProtKB-KW"/>
</dbReference>
<keyword evidence="4" id="KW-0238">DNA-binding</keyword>
<dbReference type="AlphaFoldDB" id="A0A1W6ZQ12"/>
<keyword evidence="3" id="KW-0805">Transcription regulation</keyword>
<accession>A0A1W6ZQ12</accession>
<reference evidence="6 7" key="1">
    <citation type="submission" date="2017-05" db="EMBL/GenBank/DDBJ databases">
        <title>Full genome sequence of Pseudorhodoplanes sinuspersici.</title>
        <authorList>
            <person name="Dastgheib S.M.M."/>
            <person name="Shavandi M."/>
            <person name="Tirandaz H."/>
        </authorList>
    </citation>
    <scope>NUCLEOTIDE SEQUENCE [LARGE SCALE GENOMIC DNA]</scope>
    <source>
        <strain evidence="6 7">RIPI110</strain>
    </source>
</reference>
<dbReference type="GO" id="GO:0000160">
    <property type="term" value="P:phosphorelay signal transduction system"/>
    <property type="evidence" value="ECO:0007669"/>
    <property type="project" value="UniProtKB-KW"/>
</dbReference>
<evidence type="ECO:0000313" key="6">
    <source>
        <dbReference type="EMBL" id="ARP98864.1"/>
    </source>
</evidence>
<evidence type="ECO:0000256" key="4">
    <source>
        <dbReference type="ARBA" id="ARBA00023125"/>
    </source>
</evidence>
<dbReference type="InterPro" id="IPR011006">
    <property type="entry name" value="CheY-like_superfamily"/>
</dbReference>
<dbReference type="GO" id="GO:0006355">
    <property type="term" value="P:regulation of DNA-templated transcription"/>
    <property type="evidence" value="ECO:0007669"/>
    <property type="project" value="InterPro"/>
</dbReference>
<dbReference type="CDD" id="cd06170">
    <property type="entry name" value="LuxR_C_like"/>
    <property type="match status" value="1"/>
</dbReference>
<dbReference type="SMART" id="SM00448">
    <property type="entry name" value="REC"/>
    <property type="match status" value="1"/>
</dbReference>
<keyword evidence="2" id="KW-0902">Two-component regulatory system</keyword>
<protein>
    <submittedName>
        <fullName evidence="6">Uncharacterized protein</fullName>
    </submittedName>
</protein>
<dbReference type="EMBL" id="CP021112">
    <property type="protein sequence ID" value="ARP98864.1"/>
    <property type="molecule type" value="Genomic_DNA"/>
</dbReference>
<evidence type="ECO:0000256" key="1">
    <source>
        <dbReference type="ARBA" id="ARBA00022553"/>
    </source>
</evidence>
<dbReference type="PROSITE" id="PS50043">
    <property type="entry name" value="HTH_LUXR_2"/>
    <property type="match status" value="1"/>
</dbReference>
<dbReference type="Gene3D" id="3.40.50.2300">
    <property type="match status" value="1"/>
</dbReference>
<evidence type="ECO:0000256" key="2">
    <source>
        <dbReference type="ARBA" id="ARBA00023012"/>
    </source>
</evidence>
<dbReference type="OrthoDB" id="9782655at2"/>
<dbReference type="InterPro" id="IPR036388">
    <property type="entry name" value="WH-like_DNA-bd_sf"/>
</dbReference>
<dbReference type="STRING" id="1235591.CAK95_07075"/>
<dbReference type="SMART" id="SM00421">
    <property type="entry name" value="HTH_LUXR"/>
    <property type="match status" value="1"/>
</dbReference>
<dbReference type="Proteomes" id="UP000194137">
    <property type="component" value="Chromosome"/>
</dbReference>
<keyword evidence="1" id="KW-0597">Phosphoprotein</keyword>
<evidence type="ECO:0000313" key="7">
    <source>
        <dbReference type="Proteomes" id="UP000194137"/>
    </source>
</evidence>
<sequence length="206" mass="22280">MATNAPTIFVIDDQASVRHAIGEMLNVFGFVVETFDSAETFLKDITAGRPGCVVADVRMPGMDGIALVSELARRNLSLPVVLISGHADVPMAVAGIKAGAEDFIEKPLDDAKLVAAINRALSRVFAEQDARLTHDDLAERFARLTPRQAEIFDLVAGGFTSQAIAGKLDLSTRTVESYRAQIMEKMQAESVAVLVRQAIRLKRISV</sequence>
<dbReference type="SUPFAM" id="SSF46894">
    <property type="entry name" value="C-terminal effector domain of the bipartite response regulators"/>
    <property type="match status" value="1"/>
</dbReference>
<dbReference type="SUPFAM" id="SSF52172">
    <property type="entry name" value="CheY-like"/>
    <property type="match status" value="1"/>
</dbReference>
<dbReference type="InterPro" id="IPR001789">
    <property type="entry name" value="Sig_transdc_resp-reg_receiver"/>
</dbReference>
<dbReference type="RefSeq" id="WP_086087276.1">
    <property type="nucleotide sequence ID" value="NZ_CP021112.1"/>
</dbReference>
<dbReference type="KEGG" id="psin:CAK95_07075"/>
<dbReference type="FunFam" id="3.40.50.2300:FF:000018">
    <property type="entry name" value="DNA-binding transcriptional regulator NtrC"/>
    <property type="match status" value="1"/>
</dbReference>
<dbReference type="PRINTS" id="PR00038">
    <property type="entry name" value="HTHLUXR"/>
</dbReference>
<dbReference type="Pfam" id="PF00072">
    <property type="entry name" value="Response_reg"/>
    <property type="match status" value="1"/>
</dbReference>
<organism evidence="6 7">
    <name type="scientific">Pseudorhodoplanes sinuspersici</name>
    <dbReference type="NCBI Taxonomy" id="1235591"/>
    <lineage>
        <taxon>Bacteria</taxon>
        <taxon>Pseudomonadati</taxon>
        <taxon>Pseudomonadota</taxon>
        <taxon>Alphaproteobacteria</taxon>
        <taxon>Hyphomicrobiales</taxon>
        <taxon>Pseudorhodoplanes</taxon>
    </lineage>
</organism>
<name>A0A1W6ZQ12_9HYPH</name>
<keyword evidence="7" id="KW-1185">Reference proteome</keyword>